<name>A0A0U1PWS8_9BURK</name>
<evidence type="ECO:0000313" key="3">
    <source>
        <dbReference type="Proteomes" id="UP000050580"/>
    </source>
</evidence>
<dbReference type="STRING" id="1610491.AAV94_12705"/>
<keyword evidence="3" id="KW-1185">Reference proteome</keyword>
<evidence type="ECO:0000259" key="1">
    <source>
        <dbReference type="SMART" id="SM00942"/>
    </source>
</evidence>
<dbReference type="RefSeq" id="WP_046742595.1">
    <property type="nucleotide sequence ID" value="NZ_LBNQ01000040.1"/>
</dbReference>
<dbReference type="Proteomes" id="UP000050580">
    <property type="component" value="Unassembled WGS sequence"/>
</dbReference>
<feature type="domain" description="Primase C-terminal 1" evidence="1">
    <location>
        <begin position="171"/>
        <end position="247"/>
    </location>
</feature>
<reference evidence="2 3" key="1">
    <citation type="submission" date="2015-05" db="EMBL/GenBank/DDBJ databases">
        <title>Draft genome sequence of Lampropedia sp. CT6, isolated from the microbial mat of a hot water spring, located at Manikaran, India.</title>
        <authorList>
            <person name="Tripathi C."/>
            <person name="Rani P."/>
            <person name="Mahato N.K."/>
            <person name="Lal R."/>
        </authorList>
    </citation>
    <scope>NUCLEOTIDE SEQUENCE [LARGE SCALE GENOMIC DNA]</scope>
    <source>
        <strain evidence="2 3">CT6</strain>
    </source>
</reference>
<dbReference type="InterPro" id="IPR014820">
    <property type="entry name" value="PriCT_1"/>
</dbReference>
<dbReference type="AlphaFoldDB" id="A0A0U1PWS8"/>
<dbReference type="OrthoDB" id="5445431at2"/>
<dbReference type="Pfam" id="PF08708">
    <property type="entry name" value="PriCT_1"/>
    <property type="match status" value="1"/>
</dbReference>
<dbReference type="SMART" id="SM00942">
    <property type="entry name" value="PriCT_1"/>
    <property type="match status" value="1"/>
</dbReference>
<dbReference type="EMBL" id="LBNQ01000040">
    <property type="protein sequence ID" value="KKW66931.1"/>
    <property type="molecule type" value="Genomic_DNA"/>
</dbReference>
<accession>A0A0U1PWS8</accession>
<protein>
    <recommendedName>
        <fullName evidence="1">Primase C-terminal 1 domain-containing protein</fullName>
    </recommendedName>
</protein>
<comment type="caution">
    <text evidence="2">The sequence shown here is derived from an EMBL/GenBank/DDBJ whole genome shotgun (WGS) entry which is preliminary data.</text>
</comment>
<proteinExistence type="predicted"/>
<dbReference type="Gene3D" id="1.10.340.50">
    <property type="match status" value="1"/>
</dbReference>
<dbReference type="Pfam" id="PF03090">
    <property type="entry name" value="Replicase"/>
    <property type="match status" value="1"/>
</dbReference>
<gene>
    <name evidence="2" type="ORF">AAV94_12705</name>
</gene>
<dbReference type="InterPro" id="IPR004322">
    <property type="entry name" value="Plasmid_replicase_bac"/>
</dbReference>
<organism evidence="2 3">
    <name type="scientific">Lampropedia cohaerens</name>
    <dbReference type="NCBI Taxonomy" id="1610491"/>
    <lineage>
        <taxon>Bacteria</taxon>
        <taxon>Pseudomonadati</taxon>
        <taxon>Pseudomonadota</taxon>
        <taxon>Betaproteobacteria</taxon>
        <taxon>Burkholderiales</taxon>
        <taxon>Comamonadaceae</taxon>
        <taxon>Lampropedia</taxon>
    </lineage>
</organism>
<sequence>MSALPAPLEAFAGSVPHRAFCTDDPRQGISRSLRDEALKHPHIQPNASNLVRWIVLDVDTPGAARYWQAANCPAPSFTTTNPRTGHAHVAYQLAAPVPTTDIAHAHPIQYLAAVQHGLNTAWGGDFGYRGVVTQNPLHPHWLTECPRTQPYDLGELAEWVKLPTAKEMMRCAVREDYAGLGRNCYLFEHLRKASYQAVRKHWRPGGNEAFLADVQAIAAAMNATLAIPLTEAEVRAIARSVARWTWQRFTPEGFRQAQASRGARKGAAKRKELLERAIWLHTMGNSVREIAEVLSVSRSTVHDWLTRQ</sequence>
<dbReference type="Pfam" id="PF13384">
    <property type="entry name" value="HTH_23"/>
    <property type="match status" value="1"/>
</dbReference>
<evidence type="ECO:0000313" key="2">
    <source>
        <dbReference type="EMBL" id="KKW66931.1"/>
    </source>
</evidence>